<sequence>MVDECVAMPEVQELHNSVKAVGTRAEDAMEHARRPATLVLSPIRRNRPLATVYFTVDDGALDLTHLSMEMGVSRFYATKFASGWPHPVVDSLSCTDGSAGLSGPLWDEETARSCGPCTGALWSNVHGSGYIQRRDIRSAQSAAIAETSLHRHFNSLTGFSASDTHKLERKRWTPILIEGLRETSKSGVEKRDAESVKKRCLTVESFTALLN</sequence>
<organism evidence="1 2">
    <name type="scientific">Penicillium rubens (strain ATCC 28089 / DSM 1075 / NRRL 1951 / Wisconsin 54-1255)</name>
    <name type="common">Penicillium chrysogenum</name>
    <dbReference type="NCBI Taxonomy" id="500485"/>
    <lineage>
        <taxon>Eukaryota</taxon>
        <taxon>Fungi</taxon>
        <taxon>Dikarya</taxon>
        <taxon>Ascomycota</taxon>
        <taxon>Pezizomycotina</taxon>
        <taxon>Eurotiomycetes</taxon>
        <taxon>Eurotiomycetidae</taxon>
        <taxon>Eurotiales</taxon>
        <taxon>Aspergillaceae</taxon>
        <taxon>Penicillium</taxon>
        <taxon>Penicillium chrysogenum species complex</taxon>
    </lineage>
</organism>
<keyword evidence="2" id="KW-1185">Reference proteome</keyword>
<protein>
    <submittedName>
        <fullName evidence="1">Uncharacterized protein</fullName>
    </submittedName>
</protein>
<dbReference type="EMBL" id="AM920432">
    <property type="protein sequence ID" value="CAP79337.1"/>
    <property type="molecule type" value="Genomic_DNA"/>
</dbReference>
<evidence type="ECO:0000313" key="2">
    <source>
        <dbReference type="Proteomes" id="UP000000724"/>
    </source>
</evidence>
<dbReference type="Proteomes" id="UP000000724">
    <property type="component" value="Contig Pc00c17"/>
</dbReference>
<gene>
    <name evidence="1" type="ORF">Pc17g00500</name>
    <name evidence="1" type="ORF">PCH_Pc17g00500</name>
</gene>
<dbReference type="AlphaFoldDB" id="B6HAX8"/>
<reference evidence="1 2" key="1">
    <citation type="journal article" date="2008" name="Nat. Biotechnol.">
        <title>Genome sequencing and analysis of the filamentous fungus Penicillium chrysogenum.</title>
        <authorList>
            <person name="van den Berg M.A."/>
            <person name="Albang R."/>
            <person name="Albermann K."/>
            <person name="Badger J.H."/>
            <person name="Daran J.-M."/>
            <person name="Driessen A.J.M."/>
            <person name="Garcia-Estrada C."/>
            <person name="Fedorova N.D."/>
            <person name="Harris D.M."/>
            <person name="Heijne W.H.M."/>
            <person name="Joardar V.S."/>
            <person name="Kiel J.A.K.W."/>
            <person name="Kovalchuk A."/>
            <person name="Martin J.F."/>
            <person name="Nierman W.C."/>
            <person name="Nijland J.G."/>
            <person name="Pronk J.T."/>
            <person name="Roubos J.A."/>
            <person name="van der Klei I.J."/>
            <person name="van Peij N.N.M.E."/>
            <person name="Veenhuis M."/>
            <person name="von Doehren H."/>
            <person name="Wagner C."/>
            <person name="Wortman J.R."/>
            <person name="Bovenberg R.A.L."/>
        </authorList>
    </citation>
    <scope>NUCLEOTIDE SEQUENCE [LARGE SCALE GENOMIC DNA]</scope>
    <source>
        <strain evidence="2">ATCC 28089 / DSM 1075 / NRRL 1951 / Wisconsin 54-1255</strain>
    </source>
</reference>
<evidence type="ECO:0000313" key="1">
    <source>
        <dbReference type="EMBL" id="CAP79337.1"/>
    </source>
</evidence>
<proteinExistence type="predicted"/>
<accession>B6HAX8</accession>
<name>B6HAX8_PENRW</name>
<dbReference type="HOGENOM" id="CLU_1305220_0_0_1"/>
<dbReference type="VEuPathDB" id="FungiDB:PCH_Pc17g00500"/>